<dbReference type="InterPro" id="IPR014772">
    <property type="entry name" value="Munc13_dom-2"/>
</dbReference>
<dbReference type="PROSITE" id="PS50004">
    <property type="entry name" value="C2"/>
    <property type="match status" value="2"/>
</dbReference>
<evidence type="ECO:0000259" key="7">
    <source>
        <dbReference type="PROSITE" id="PS50004"/>
    </source>
</evidence>
<organism evidence="10 11">
    <name type="scientific">Nesidiocoris tenuis</name>
    <dbReference type="NCBI Taxonomy" id="355587"/>
    <lineage>
        <taxon>Eukaryota</taxon>
        <taxon>Metazoa</taxon>
        <taxon>Ecdysozoa</taxon>
        <taxon>Arthropoda</taxon>
        <taxon>Hexapoda</taxon>
        <taxon>Insecta</taxon>
        <taxon>Pterygota</taxon>
        <taxon>Neoptera</taxon>
        <taxon>Paraneoptera</taxon>
        <taxon>Hemiptera</taxon>
        <taxon>Heteroptera</taxon>
        <taxon>Panheteroptera</taxon>
        <taxon>Cimicomorpha</taxon>
        <taxon>Miridae</taxon>
        <taxon>Dicyphina</taxon>
        <taxon>Nesidiocoris</taxon>
    </lineage>
</organism>
<dbReference type="CDD" id="cd04009">
    <property type="entry name" value="C2B_Munc13-like"/>
    <property type="match status" value="1"/>
</dbReference>
<dbReference type="Proteomes" id="UP001307889">
    <property type="component" value="Chromosome 2"/>
</dbReference>
<dbReference type="EMBL" id="AP028910">
    <property type="protein sequence ID" value="BES89804.1"/>
    <property type="molecule type" value="Genomic_DNA"/>
</dbReference>
<sequence>MVKPESAMEDEIWKKYVRQKSEQKDPHELCIQELDNGFFERFGDLLKDHNEHEIAKDHAEDVGNARPADAEEEPVEIEGEGTREIISDVVGLNIDELYSEVMYEIIHSVGADADCNDKESLFQYLQDTFKVDDEKHSEMLAHAKQKEAPSILLNVEVIQAKELYPKDANGMSDPFVTLYLNKNSSHRYNTSVKTATLNPCWEEYFSLPAEDTCDDFLAIEVWDFDPAETVREKMSKISGVKGVRGLRKLMKEIAVTASTGKHDNEIIGFITIPLKSIPSSGHVKWYNLEKKSSRATKRGAIQLKLGFSSEKNNQVAAQEYRHLMRLIVLQEMEHNKPDLQNWDGTFEGPADTILRQHAAQSGLRPADEKMAQWVEFIRLHVNQPLNFKLFANIIASVTDPLNNGLYSDDEIRMFWDGTKRLLPSIFQGIRKLRKTYKVEKSNLIELDAILSIISALSKLDVVDGVELFPSNVFSWLLNGQDPPSSIIDLVRTAITQSAFEWFDQVVESCKPSEMNTENSLLHAIKISQHVRGELQRCIEYFDKIFYMRLRIQYAVVSYKAYDIKMAELAQPLVAEVCSNLKPIKFKGNIPDIAQTEGDPLAMGTSLFELYLALQRCLILGQGLLPVETESVKLSKFHTWFHKGVAHWLDIAMYKALQRIEKAVDIDTLCQVDNMTKHSSSAIDTLFIFYSIKVFWNQLAWPDVEGSYTFVAKIMDDICRCSVFYADKMAAKVSTLGEVESSYGKKFEITNEWCLAVNNIDHVQQSIEPFVHELGLDQIVKSLSEVSNETAADHCKETLMRVVENTIDTVRNKIIELMETIAIKMCPSIRRFLLEGAEIINQENNHMDRLMRYLDDNLTTLSSQLSEDNFERILAILWDNVYNILIETVNDSLDRRRPPVFFENLNKTLNTLVGFFRQNDAVEKNDSYKHIKKLLELHGMPTDQLIHSYYIERFSEQTAPNTPSYGMLTVRMQLIHTLLRIEVLNCRNLLPHDSNGSCDPYVKIHFLPEERFAGVVKPRTKIQKKNLFPLFDETFSVQLTKEQAEMKSAIVHFLVKDQDFLGMSSQFVAEAFVPFADIPMTTMETSIHEMKQVHLKLTKPTSLNSDILQAIDHRSGEKLARDHIKRMYSERCNCRYVVNPRIYHWIFPSLGIQTYHHLN</sequence>
<evidence type="ECO:0008006" key="12">
    <source>
        <dbReference type="Google" id="ProtNLM"/>
    </source>
</evidence>
<proteinExistence type="inferred from homology"/>
<dbReference type="Gene3D" id="2.60.40.150">
    <property type="entry name" value="C2 domain"/>
    <property type="match status" value="2"/>
</dbReference>
<keyword evidence="4" id="KW-0268">Exocytosis</keyword>
<evidence type="ECO:0000256" key="3">
    <source>
        <dbReference type="ARBA" id="ARBA00005823"/>
    </source>
</evidence>
<name>A0ABN7AF73_9HEMI</name>
<feature type="domain" description="C2" evidence="7">
    <location>
        <begin position="958"/>
        <end position="1087"/>
    </location>
</feature>
<evidence type="ECO:0000313" key="10">
    <source>
        <dbReference type="EMBL" id="BES89804.1"/>
    </source>
</evidence>
<dbReference type="Pfam" id="PF00168">
    <property type="entry name" value="C2"/>
    <property type="match status" value="2"/>
</dbReference>
<evidence type="ECO:0000259" key="9">
    <source>
        <dbReference type="PROSITE" id="PS51259"/>
    </source>
</evidence>
<accession>A0ABN7AF73</accession>
<evidence type="ECO:0000256" key="1">
    <source>
        <dbReference type="ARBA" id="ARBA00004496"/>
    </source>
</evidence>
<dbReference type="InterPro" id="IPR000008">
    <property type="entry name" value="C2_dom"/>
</dbReference>
<protein>
    <recommendedName>
        <fullName evidence="12">C2 domain-containing protein</fullName>
    </recommendedName>
</protein>
<dbReference type="PANTHER" id="PTHR45999">
    <property type="entry name" value="UNC-13-4A, ISOFORM B"/>
    <property type="match status" value="1"/>
</dbReference>
<evidence type="ECO:0000256" key="6">
    <source>
        <dbReference type="ARBA" id="ARBA00022753"/>
    </source>
</evidence>
<reference evidence="10 11" key="1">
    <citation type="submission" date="2023-09" db="EMBL/GenBank/DDBJ databases">
        <title>Nesidiocoris tenuis whole genome shotgun sequence.</title>
        <authorList>
            <person name="Shibata T."/>
            <person name="Shimoda M."/>
            <person name="Kobayashi T."/>
            <person name="Uehara T."/>
        </authorList>
    </citation>
    <scope>NUCLEOTIDE SEQUENCE [LARGE SCALE GENOMIC DNA]</scope>
    <source>
        <strain evidence="10 11">Japan</strain>
    </source>
</reference>
<dbReference type="Gene3D" id="1.20.58.1100">
    <property type="match status" value="1"/>
</dbReference>
<feature type="domain" description="C2" evidence="7">
    <location>
        <begin position="133"/>
        <end position="259"/>
    </location>
</feature>
<keyword evidence="5" id="KW-0963">Cytoplasm</keyword>
<evidence type="ECO:0000259" key="8">
    <source>
        <dbReference type="PROSITE" id="PS51258"/>
    </source>
</evidence>
<evidence type="ECO:0000256" key="4">
    <source>
        <dbReference type="ARBA" id="ARBA00022483"/>
    </source>
</evidence>
<evidence type="ECO:0000256" key="5">
    <source>
        <dbReference type="ARBA" id="ARBA00022490"/>
    </source>
</evidence>
<gene>
    <name evidence="10" type="ORF">NTJ_02611</name>
</gene>
<dbReference type="SUPFAM" id="SSF49562">
    <property type="entry name" value="C2 domain (Calcium/lipid-binding domain, CaLB)"/>
    <property type="match status" value="2"/>
</dbReference>
<feature type="domain" description="MHD2" evidence="9">
    <location>
        <begin position="843"/>
        <end position="948"/>
    </location>
</feature>
<feature type="domain" description="MHD1" evidence="8">
    <location>
        <begin position="607"/>
        <end position="728"/>
    </location>
</feature>
<dbReference type="SMART" id="SM00239">
    <property type="entry name" value="C2"/>
    <property type="match status" value="2"/>
</dbReference>
<keyword evidence="6" id="KW-0967">Endosome</keyword>
<dbReference type="PROSITE" id="PS51258">
    <property type="entry name" value="MHD1"/>
    <property type="match status" value="1"/>
</dbReference>
<evidence type="ECO:0000256" key="2">
    <source>
        <dbReference type="ARBA" id="ARBA00004603"/>
    </source>
</evidence>
<dbReference type="InterPro" id="IPR014770">
    <property type="entry name" value="Munc13_1"/>
</dbReference>
<comment type="similarity">
    <text evidence="3">Belongs to the unc-13 family.</text>
</comment>
<dbReference type="Gene3D" id="1.10.357.50">
    <property type="match status" value="1"/>
</dbReference>
<dbReference type="InterPro" id="IPR052095">
    <property type="entry name" value="UNC-13_domain"/>
</dbReference>
<dbReference type="PANTHER" id="PTHR45999:SF2">
    <property type="entry name" value="PROTEIN UNC-13 HOMOLOG 4B"/>
    <property type="match status" value="1"/>
</dbReference>
<keyword evidence="11" id="KW-1185">Reference proteome</keyword>
<dbReference type="PROSITE" id="PS51259">
    <property type="entry name" value="MHD2"/>
    <property type="match status" value="1"/>
</dbReference>
<dbReference type="InterPro" id="IPR035892">
    <property type="entry name" value="C2_domain_sf"/>
</dbReference>
<evidence type="ECO:0000313" key="11">
    <source>
        <dbReference type="Proteomes" id="UP001307889"/>
    </source>
</evidence>
<dbReference type="PRINTS" id="PR00360">
    <property type="entry name" value="C2DOMAIN"/>
</dbReference>
<comment type="subcellular location">
    <subcellularLocation>
        <location evidence="1">Cytoplasm</location>
    </subcellularLocation>
    <subcellularLocation>
        <location evidence="2">Late endosome</location>
    </subcellularLocation>
</comment>